<evidence type="ECO:0000313" key="12">
    <source>
        <dbReference type="EMBL" id="LAC25130.1"/>
    </source>
</evidence>
<feature type="repeat" description="ANK" evidence="8">
    <location>
        <begin position="142"/>
        <end position="174"/>
    </location>
</feature>
<dbReference type="SUPFAM" id="SSF48403">
    <property type="entry name" value="Ankyrin repeat"/>
    <property type="match status" value="1"/>
</dbReference>
<accession>A0A2P2I1U9</accession>
<dbReference type="SMART" id="SM00248">
    <property type="entry name" value="ANK"/>
    <property type="match status" value="3"/>
</dbReference>
<protein>
    <recommendedName>
        <fullName evidence="7">Osteoclast-stimulating factor 1</fullName>
    </recommendedName>
</protein>
<evidence type="ECO:0000256" key="8">
    <source>
        <dbReference type="PROSITE-ProRule" id="PRU00023"/>
    </source>
</evidence>
<dbReference type="SUPFAM" id="SSF50044">
    <property type="entry name" value="SH3-domain"/>
    <property type="match status" value="1"/>
</dbReference>
<keyword evidence="2 9" id="KW-0728">SH3 domain</keyword>
<keyword evidence="4" id="KW-0677">Repeat</keyword>
<dbReference type="EMBL" id="IACF01002345">
    <property type="protein sequence ID" value="LAB68003.1"/>
    <property type="molecule type" value="mRNA"/>
</dbReference>
<feature type="domain" description="SH3" evidence="10">
    <location>
        <begin position="17"/>
        <end position="76"/>
    </location>
</feature>
<dbReference type="InterPro" id="IPR001452">
    <property type="entry name" value="SH3_domain"/>
</dbReference>
<proteinExistence type="evidence at transcript level"/>
<dbReference type="EMBL" id="IACT01005988">
    <property type="protein sequence ID" value="LAC25130.1"/>
    <property type="molecule type" value="mRNA"/>
</dbReference>
<reference evidence="12" key="1">
    <citation type="submission" date="2017-11" db="EMBL/GenBank/DDBJ databases">
        <title>The sensing device of the deep-sea amphipod.</title>
        <authorList>
            <person name="Kobayashi H."/>
            <person name="Nagahama T."/>
            <person name="Arai W."/>
            <person name="Sasagawa Y."/>
            <person name="Umeda M."/>
            <person name="Hayashi T."/>
            <person name="Nikaido I."/>
            <person name="Watanabe H."/>
            <person name="Oguri K."/>
            <person name="Kitazato H."/>
            <person name="Fujioka K."/>
            <person name="Kido Y."/>
            <person name="Takami H."/>
        </authorList>
    </citation>
    <scope>NUCLEOTIDE SEQUENCE</scope>
    <source>
        <tissue evidence="12">Whole body</tissue>
    </source>
</reference>
<sequence>MATPTRSAPPPPPIRKGQVVALEALHNYKAQRDNELTIEEGDMLFILDQTNADWWLARIDDKEGFVPSSYLSQTITRVPIIDGARRGNLELVQECLNAGVSSNTLDKSGSSALHAAAQAGHIECVQALLDSPGVQLHLQNKLGDTPLHCASYRGHDAVVQLLLLRGADPQIKNKDAADARSLARRQSVKGMFDAALLQLRGEDFRSSKFDALEYGDQDDSD</sequence>
<dbReference type="SMART" id="SM00326">
    <property type="entry name" value="SH3"/>
    <property type="match status" value="1"/>
</dbReference>
<keyword evidence="3" id="KW-0963">Cytoplasm</keyword>
<comment type="subcellular location">
    <subcellularLocation>
        <location evidence="1">Cytoplasm</location>
    </subcellularLocation>
</comment>
<name>A0A2P2I1U9_9CRUS</name>
<evidence type="ECO:0000256" key="1">
    <source>
        <dbReference type="ARBA" id="ARBA00004496"/>
    </source>
</evidence>
<evidence type="ECO:0000256" key="2">
    <source>
        <dbReference type="ARBA" id="ARBA00022443"/>
    </source>
</evidence>
<dbReference type="PROSITE" id="PS50088">
    <property type="entry name" value="ANK_REPEAT"/>
    <property type="match status" value="2"/>
</dbReference>
<evidence type="ECO:0000256" key="9">
    <source>
        <dbReference type="PROSITE-ProRule" id="PRU00192"/>
    </source>
</evidence>
<evidence type="ECO:0000256" key="7">
    <source>
        <dbReference type="ARBA" id="ARBA00040640"/>
    </source>
</evidence>
<dbReference type="PANTHER" id="PTHR24155">
    <property type="entry name" value="OSTEOCLAST-STIMULATING FACTOR 1"/>
    <property type="match status" value="1"/>
</dbReference>
<dbReference type="PRINTS" id="PR00452">
    <property type="entry name" value="SH3DOMAIN"/>
</dbReference>
<dbReference type="PROSITE" id="PS50297">
    <property type="entry name" value="ANK_REP_REGION"/>
    <property type="match status" value="2"/>
</dbReference>
<dbReference type="GO" id="GO:0007165">
    <property type="term" value="P:signal transduction"/>
    <property type="evidence" value="ECO:0007669"/>
    <property type="project" value="TreeGrafter"/>
</dbReference>
<dbReference type="InterPro" id="IPR002110">
    <property type="entry name" value="Ankyrin_rpt"/>
</dbReference>
<keyword evidence="5 8" id="KW-0040">ANK repeat</keyword>
<evidence type="ECO:0000256" key="4">
    <source>
        <dbReference type="ARBA" id="ARBA00022737"/>
    </source>
</evidence>
<dbReference type="InterPro" id="IPR036770">
    <property type="entry name" value="Ankyrin_rpt-contain_sf"/>
</dbReference>
<dbReference type="Gene3D" id="2.30.30.40">
    <property type="entry name" value="SH3 Domains"/>
    <property type="match status" value="1"/>
</dbReference>
<reference evidence="11" key="2">
    <citation type="journal article" date="2018" name="Biosci. Biotechnol. Biochem.">
        <title>Polysaccharide hydrolase of the hadal zone amphipods Hirondellea gigas.</title>
        <authorList>
            <person name="Kobayashi H."/>
            <person name="Nagahama T."/>
            <person name="Arai W."/>
            <person name="Sasagawa Y."/>
            <person name="Umeda M."/>
            <person name="Hayashi T."/>
            <person name="Nikaido I."/>
            <person name="Watanabe H."/>
            <person name="Oguri K."/>
            <person name="Kitazato H."/>
            <person name="Fujioka K."/>
            <person name="Kido Y."/>
            <person name="Takami H."/>
        </authorList>
    </citation>
    <scope>NUCLEOTIDE SEQUENCE</scope>
    <source>
        <tissue evidence="11">Whole body</tissue>
    </source>
</reference>
<evidence type="ECO:0000259" key="10">
    <source>
        <dbReference type="PROSITE" id="PS50002"/>
    </source>
</evidence>
<evidence type="ECO:0000256" key="3">
    <source>
        <dbReference type="ARBA" id="ARBA00022490"/>
    </source>
</evidence>
<feature type="repeat" description="ANK" evidence="8">
    <location>
        <begin position="108"/>
        <end position="141"/>
    </location>
</feature>
<comment type="function">
    <text evidence="6">Induces bone resorption, acting probably through a signaling cascade which results in the secretion of factor(s) enhancing osteoclast formation and activity.</text>
</comment>
<dbReference type="Gene3D" id="1.25.40.20">
    <property type="entry name" value="Ankyrin repeat-containing domain"/>
    <property type="match status" value="2"/>
</dbReference>
<dbReference type="GO" id="GO:0005737">
    <property type="term" value="C:cytoplasm"/>
    <property type="evidence" value="ECO:0007669"/>
    <property type="project" value="UniProtKB-SubCell"/>
</dbReference>
<dbReference type="PRINTS" id="PR01887">
    <property type="entry name" value="SPECTRNALPHA"/>
</dbReference>
<dbReference type="InterPro" id="IPR036028">
    <property type="entry name" value="SH3-like_dom_sf"/>
</dbReference>
<dbReference type="AlphaFoldDB" id="A0A2P2I1U9"/>
<evidence type="ECO:0000256" key="6">
    <source>
        <dbReference type="ARBA" id="ARBA00037432"/>
    </source>
</evidence>
<organism evidence="11">
    <name type="scientific">Hirondellea gigas</name>
    <dbReference type="NCBI Taxonomy" id="1518452"/>
    <lineage>
        <taxon>Eukaryota</taxon>
        <taxon>Metazoa</taxon>
        <taxon>Ecdysozoa</taxon>
        <taxon>Arthropoda</taxon>
        <taxon>Crustacea</taxon>
        <taxon>Multicrustacea</taxon>
        <taxon>Malacostraca</taxon>
        <taxon>Eumalacostraca</taxon>
        <taxon>Peracarida</taxon>
        <taxon>Amphipoda</taxon>
        <taxon>Amphilochidea</taxon>
        <taxon>Lysianassida</taxon>
        <taxon>Lysianassidira</taxon>
        <taxon>Lysianassoidea</taxon>
        <taxon>Lysianassidae</taxon>
        <taxon>Hirondellea</taxon>
    </lineage>
</organism>
<dbReference type="PROSITE" id="PS50002">
    <property type="entry name" value="SH3"/>
    <property type="match status" value="1"/>
</dbReference>
<dbReference type="PRINTS" id="PR01415">
    <property type="entry name" value="ANKYRIN"/>
</dbReference>
<dbReference type="PANTHER" id="PTHR24155:SF10">
    <property type="entry name" value="OSTEOCLAST-STIMULATING FACTOR 1"/>
    <property type="match status" value="1"/>
</dbReference>
<evidence type="ECO:0000313" key="11">
    <source>
        <dbReference type="EMBL" id="LAB68003.1"/>
    </source>
</evidence>
<dbReference type="Pfam" id="PF12796">
    <property type="entry name" value="Ank_2"/>
    <property type="match status" value="1"/>
</dbReference>
<evidence type="ECO:0000256" key="5">
    <source>
        <dbReference type="ARBA" id="ARBA00023043"/>
    </source>
</evidence>
<dbReference type="Pfam" id="PF00018">
    <property type="entry name" value="SH3_1"/>
    <property type="match status" value="1"/>
</dbReference>